<accession>A0A2K2U5F6</accession>
<organism evidence="2 3">
    <name type="scientific">Rubneribacter badeniensis</name>
    <dbReference type="NCBI Taxonomy" id="2070688"/>
    <lineage>
        <taxon>Bacteria</taxon>
        <taxon>Bacillati</taxon>
        <taxon>Actinomycetota</taxon>
        <taxon>Coriobacteriia</taxon>
        <taxon>Eggerthellales</taxon>
        <taxon>Eggerthellaceae</taxon>
        <taxon>Rubneribacter</taxon>
    </lineage>
</organism>
<comment type="caution">
    <text evidence="2">The sequence shown here is derived from an EMBL/GenBank/DDBJ whole genome shotgun (WGS) entry which is preliminary data.</text>
</comment>
<protein>
    <submittedName>
        <fullName evidence="2">Alcohol dehydrogenase</fullName>
    </submittedName>
</protein>
<dbReference type="Proteomes" id="UP000236488">
    <property type="component" value="Unassembled WGS sequence"/>
</dbReference>
<keyword evidence="3" id="KW-1185">Reference proteome</keyword>
<dbReference type="AlphaFoldDB" id="A0A2K2U5F6"/>
<reference evidence="2 3" key="1">
    <citation type="journal article" date="2018" name="Int. J. Syst. Evol. Microbiol.">
        <title>Rubneribacter badeniensis gen. nov., sp. nov. and Enteroscipio rubneri gen. nov., sp. nov., new members of the Eggerthellaceae isolated from human faeces.</title>
        <authorList>
            <person name="Danylec N."/>
            <person name="Gobl A."/>
            <person name="Stoll D.A."/>
            <person name="Hetzer B."/>
            <person name="Kulling S.E."/>
            <person name="Huch M."/>
        </authorList>
    </citation>
    <scope>NUCLEOTIDE SEQUENCE [LARGE SCALE GENOMIC DNA]</scope>
    <source>
        <strain evidence="2 3">ResAG-85</strain>
    </source>
</reference>
<dbReference type="EMBL" id="PPEL01000026">
    <property type="protein sequence ID" value="PNV65531.1"/>
    <property type="molecule type" value="Genomic_DNA"/>
</dbReference>
<evidence type="ECO:0000313" key="3">
    <source>
        <dbReference type="Proteomes" id="UP000236488"/>
    </source>
</evidence>
<evidence type="ECO:0000256" key="1">
    <source>
        <dbReference type="SAM" id="MobiDB-lite"/>
    </source>
</evidence>
<proteinExistence type="predicted"/>
<gene>
    <name evidence="2" type="ORF">C2L80_06070</name>
</gene>
<sequence>MHSRSREKMALAVFAALIMLSLLGLGSYLVAGHSWNVAASNIDDTFGSMEGYTAIVYAGTVDPEGSEDAEGPADLSDGQGEAGPTPHSAADGAPDGEGAGPEPLSEAETPSGAEADTPPSSAVGQDGAQLPLSVDDVKESYEKKGATAFSLSTLDPSRYEEGVILKRGGRRFGVLAVTGPASPRFLERQAAYFDEHAVDFVVAIVSDREYLAGIEGFDIVISTQDEGLFVMGETIGSTFYVSAPELGKAGAILISPSNVVSAKVVEGL</sequence>
<dbReference type="RefSeq" id="WP_087195275.1">
    <property type="nucleotide sequence ID" value="NZ_PPEL01000026.1"/>
</dbReference>
<evidence type="ECO:0000313" key="2">
    <source>
        <dbReference type="EMBL" id="PNV65531.1"/>
    </source>
</evidence>
<feature type="region of interest" description="Disordered" evidence="1">
    <location>
        <begin position="62"/>
        <end position="127"/>
    </location>
</feature>
<name>A0A2K2U5F6_9ACTN</name>